<dbReference type="EMBL" id="CM001022">
    <property type="protein sequence ID" value="EFQ22605.1"/>
    <property type="molecule type" value="Genomic_DNA"/>
</dbReference>
<dbReference type="PaxDb" id="584708-Apau_0168"/>
<sequence>MDLVAGVQQSVAAAQQVNIQYAVASKILKTSADLQKDMLGQLLGSMGIGNNLNVEG</sequence>
<accession>E3CX89</accession>
<evidence type="ECO:0008006" key="3">
    <source>
        <dbReference type="Google" id="ProtNLM"/>
    </source>
</evidence>
<organism evidence="1 2">
    <name type="scientific">Aminomonas paucivorans DSM 12260</name>
    <dbReference type="NCBI Taxonomy" id="584708"/>
    <lineage>
        <taxon>Bacteria</taxon>
        <taxon>Thermotogati</taxon>
        <taxon>Synergistota</taxon>
        <taxon>Synergistia</taxon>
        <taxon>Synergistales</taxon>
        <taxon>Synergistaceae</taxon>
        <taxon>Aminomonas</taxon>
    </lineage>
</organism>
<dbReference type="Proteomes" id="UP000005096">
    <property type="component" value="Chromosome"/>
</dbReference>
<gene>
    <name evidence="1" type="ORF">Apau_0168</name>
</gene>
<dbReference type="HOGENOM" id="CLU_3012811_0_0_0"/>
<protein>
    <recommendedName>
        <fullName evidence="3">Motility protein</fullName>
    </recommendedName>
</protein>
<keyword evidence="2" id="KW-1185">Reference proteome</keyword>
<dbReference type="eggNOG" id="ENOG5033JU3">
    <property type="taxonomic scope" value="Bacteria"/>
</dbReference>
<dbReference type="AlphaFoldDB" id="E3CX89"/>
<proteinExistence type="predicted"/>
<reference evidence="1 2" key="1">
    <citation type="journal article" date="2010" name="Stand. Genomic Sci.">
        <title>Non-contiguous finished genome sequence of Aminomonas paucivorans type strain (GLU-3).</title>
        <authorList>
            <person name="Pitluck S."/>
            <person name="Yasawong M."/>
            <person name="Held B."/>
            <person name="Lapidus A."/>
            <person name="Nolan M."/>
            <person name="Copeland A."/>
            <person name="Lucas S."/>
            <person name="Del Rio T.G."/>
            <person name="Tice H."/>
            <person name="Cheng J.F."/>
            <person name="Chertkov O."/>
            <person name="Goodwin L."/>
            <person name="Tapia R."/>
            <person name="Han C."/>
            <person name="Liolios K."/>
            <person name="Ivanova N."/>
            <person name="Mavromatis K."/>
            <person name="Ovchinnikova G."/>
            <person name="Pati A."/>
            <person name="Chen A."/>
            <person name="Palaniappan K."/>
            <person name="Land M."/>
            <person name="Hauser L."/>
            <person name="Chang Y.J."/>
            <person name="Jeffries C.D."/>
            <person name="Pukall R."/>
            <person name="Spring S."/>
            <person name="Rohde M."/>
            <person name="Sikorski J."/>
            <person name="Goker M."/>
            <person name="Woyke T."/>
            <person name="Bristow J."/>
            <person name="Eisen J.A."/>
            <person name="Markowitz V."/>
            <person name="Hugenholtz P."/>
            <person name="Kyrpides N.C."/>
            <person name="Klenk H.P."/>
        </authorList>
    </citation>
    <scope>NUCLEOTIDE SEQUENCE [LARGE SCALE GENOMIC DNA]</scope>
    <source>
        <strain evidence="1 2">DSM 12260</strain>
    </source>
</reference>
<name>E3CX89_9BACT</name>
<evidence type="ECO:0000313" key="1">
    <source>
        <dbReference type="EMBL" id="EFQ22605.1"/>
    </source>
</evidence>
<evidence type="ECO:0000313" key="2">
    <source>
        <dbReference type="Proteomes" id="UP000005096"/>
    </source>
</evidence>